<accession>A0A8S1RNQ1</accession>
<comment type="similarity">
    <text evidence="1">Belongs to the dynein light chain family.</text>
</comment>
<dbReference type="EMBL" id="CAJJDN010000276">
    <property type="protein sequence ID" value="CAD8130311.1"/>
    <property type="molecule type" value="Genomic_DNA"/>
</dbReference>
<dbReference type="OrthoDB" id="6506078at2759"/>
<dbReference type="Pfam" id="PF01221">
    <property type="entry name" value="Dynein_light"/>
    <property type="match status" value="1"/>
</dbReference>
<dbReference type="InterPro" id="IPR001372">
    <property type="entry name" value="Dynein_light_chain_typ-1/2"/>
</dbReference>
<dbReference type="PANTHER" id="PTHR11886">
    <property type="entry name" value="DYNEIN LIGHT CHAIN"/>
    <property type="match status" value="1"/>
</dbReference>
<name>A0A8S1RNQ1_9CILI</name>
<keyword evidence="1" id="KW-0206">Cytoskeleton</keyword>
<organism evidence="2 3">
    <name type="scientific">Paramecium sonneborni</name>
    <dbReference type="NCBI Taxonomy" id="65129"/>
    <lineage>
        <taxon>Eukaryota</taxon>
        <taxon>Sar</taxon>
        <taxon>Alveolata</taxon>
        <taxon>Ciliophora</taxon>
        <taxon>Intramacronucleata</taxon>
        <taxon>Oligohymenophorea</taxon>
        <taxon>Peniculida</taxon>
        <taxon>Parameciidae</taxon>
        <taxon>Paramecium</taxon>
    </lineage>
</organism>
<dbReference type="GO" id="GO:0045505">
    <property type="term" value="F:dynein intermediate chain binding"/>
    <property type="evidence" value="ECO:0007669"/>
    <property type="project" value="TreeGrafter"/>
</dbReference>
<dbReference type="GO" id="GO:0005868">
    <property type="term" value="C:cytoplasmic dynein complex"/>
    <property type="evidence" value="ECO:0007669"/>
    <property type="project" value="TreeGrafter"/>
</dbReference>
<evidence type="ECO:0000256" key="1">
    <source>
        <dbReference type="RuleBase" id="RU365010"/>
    </source>
</evidence>
<evidence type="ECO:0000313" key="3">
    <source>
        <dbReference type="Proteomes" id="UP000692954"/>
    </source>
</evidence>
<comment type="caution">
    <text evidence="2">The sequence shown here is derived from an EMBL/GenBank/DDBJ whole genome shotgun (WGS) entry which is preliminary data.</text>
</comment>
<keyword evidence="1" id="KW-0505">Motor protein</keyword>
<dbReference type="PANTHER" id="PTHR11886:SF35">
    <property type="entry name" value="DYNEIN LIGHT CHAIN"/>
    <property type="match status" value="1"/>
</dbReference>
<keyword evidence="1" id="KW-0493">Microtubule</keyword>
<comment type="subcellular location">
    <subcellularLocation>
        <location evidence="1">Cytoplasm</location>
        <location evidence="1">Cytoskeleton</location>
    </subcellularLocation>
</comment>
<sequence>MQQIDIGKEFAEFITKEFDKKYNPTWHSAFGRNFDSYVTHENQNFIYFYVDMLPYSSLKVDEKYIFISIQIREFIIQTLFTIFNVKSNENKKQMRLLNSFFQGSNLDYQFLDSLNYSRMGNEQV</sequence>
<keyword evidence="3" id="KW-1185">Reference proteome</keyword>
<dbReference type="GO" id="GO:0007017">
    <property type="term" value="P:microtubule-based process"/>
    <property type="evidence" value="ECO:0007669"/>
    <property type="project" value="InterPro"/>
</dbReference>
<proteinExistence type="inferred from homology"/>
<evidence type="ECO:0000313" key="2">
    <source>
        <dbReference type="EMBL" id="CAD8130311.1"/>
    </source>
</evidence>
<dbReference type="Proteomes" id="UP000692954">
    <property type="component" value="Unassembled WGS sequence"/>
</dbReference>
<gene>
    <name evidence="2" type="ORF">PSON_ATCC_30995.1.T2760003</name>
</gene>
<dbReference type="SMART" id="SM01375">
    <property type="entry name" value="Dynein_light"/>
    <property type="match status" value="1"/>
</dbReference>
<dbReference type="GO" id="GO:0005874">
    <property type="term" value="C:microtubule"/>
    <property type="evidence" value="ECO:0007669"/>
    <property type="project" value="UniProtKB-KW"/>
</dbReference>
<dbReference type="AlphaFoldDB" id="A0A8S1RNQ1"/>
<protein>
    <recommendedName>
        <fullName evidence="1">Dynein light chain</fullName>
    </recommendedName>
</protein>
<keyword evidence="1" id="KW-0243">Dynein</keyword>
<keyword evidence="1" id="KW-0963">Cytoplasm</keyword>
<reference evidence="2" key="1">
    <citation type="submission" date="2021-01" db="EMBL/GenBank/DDBJ databases">
        <authorList>
            <consortium name="Genoscope - CEA"/>
            <person name="William W."/>
        </authorList>
    </citation>
    <scope>NUCLEOTIDE SEQUENCE</scope>
</reference>